<protein>
    <submittedName>
        <fullName evidence="1">Uncharacterized protein</fullName>
    </submittedName>
</protein>
<evidence type="ECO:0000313" key="2">
    <source>
        <dbReference type="Proteomes" id="UP001589559"/>
    </source>
</evidence>
<evidence type="ECO:0000313" key="1">
    <source>
        <dbReference type="EMBL" id="MFB9813096.1"/>
    </source>
</evidence>
<organism evidence="1 2">
    <name type="scientific">Haloarcula sebkhae</name>
    <dbReference type="NCBI Taxonomy" id="932660"/>
    <lineage>
        <taxon>Archaea</taxon>
        <taxon>Methanobacteriati</taxon>
        <taxon>Methanobacteriota</taxon>
        <taxon>Stenosarchaea group</taxon>
        <taxon>Halobacteria</taxon>
        <taxon>Halobacteriales</taxon>
        <taxon>Haloarculaceae</taxon>
        <taxon>Haloarcula</taxon>
    </lineage>
</organism>
<gene>
    <name evidence="1" type="ORF">ACFFN7_17210</name>
</gene>
<sequence length="46" mass="5324">MMTQITLRGDDSDRFEEARERIDRELPGSEPSNAEVVRILIDDSPY</sequence>
<comment type="caution">
    <text evidence="1">The sequence shown here is derived from an EMBL/GenBank/DDBJ whole genome shotgun (WGS) entry which is preliminary data.</text>
</comment>
<name>A0ACC6VPY6_9EURY</name>
<proteinExistence type="predicted"/>
<accession>A0ACC6VPY6</accession>
<keyword evidence="2" id="KW-1185">Reference proteome</keyword>
<dbReference type="EMBL" id="JBHMAK010000013">
    <property type="protein sequence ID" value="MFB9813096.1"/>
    <property type="molecule type" value="Genomic_DNA"/>
</dbReference>
<dbReference type="Proteomes" id="UP001589559">
    <property type="component" value="Unassembled WGS sequence"/>
</dbReference>
<reference evidence="1" key="1">
    <citation type="submission" date="2024-09" db="EMBL/GenBank/DDBJ databases">
        <authorList>
            <person name="Sun Q."/>
            <person name="Mori K."/>
        </authorList>
    </citation>
    <scope>NUCLEOTIDE SEQUENCE</scope>
    <source>
        <strain evidence="1">JCM 19018</strain>
    </source>
</reference>